<dbReference type="EMBL" id="FNQR01000015">
    <property type="protein sequence ID" value="SEB08087.1"/>
    <property type="molecule type" value="Genomic_DNA"/>
</dbReference>
<proteinExistence type="inferred from homology"/>
<gene>
    <name evidence="6" type="ORF">SAMN05421743_115107</name>
</gene>
<dbReference type="Proteomes" id="UP000198584">
    <property type="component" value="Unassembled WGS sequence"/>
</dbReference>
<dbReference type="FunFam" id="3.40.50.720:FF:000462">
    <property type="entry name" value="Glyoxylate reductase (NADP+)"/>
    <property type="match status" value="1"/>
</dbReference>
<dbReference type="GO" id="GO:0030267">
    <property type="term" value="F:glyoxylate reductase (NADPH) activity"/>
    <property type="evidence" value="ECO:0007669"/>
    <property type="project" value="TreeGrafter"/>
</dbReference>
<accession>A0A1H4GF24</accession>
<dbReference type="InterPro" id="IPR036291">
    <property type="entry name" value="NAD(P)-bd_dom_sf"/>
</dbReference>
<reference evidence="6 7" key="1">
    <citation type="submission" date="2016-10" db="EMBL/GenBank/DDBJ databases">
        <authorList>
            <person name="de Groot N.N."/>
        </authorList>
    </citation>
    <scope>NUCLEOTIDE SEQUENCE [LARGE SCALE GENOMIC DNA]</scope>
    <source>
        <strain evidence="6 7">CCM7597</strain>
    </source>
</reference>
<name>A0A1H4GF24_9BACI</name>
<dbReference type="InterPro" id="IPR006139">
    <property type="entry name" value="D-isomer_2_OHA_DH_cat_dom"/>
</dbReference>
<evidence type="ECO:0000256" key="2">
    <source>
        <dbReference type="ARBA" id="ARBA00023002"/>
    </source>
</evidence>
<dbReference type="PANTHER" id="PTHR10996:SF283">
    <property type="entry name" value="GLYOXYLATE_HYDROXYPYRUVATE REDUCTASE B"/>
    <property type="match status" value="1"/>
</dbReference>
<dbReference type="GO" id="GO:0005829">
    <property type="term" value="C:cytosol"/>
    <property type="evidence" value="ECO:0007669"/>
    <property type="project" value="TreeGrafter"/>
</dbReference>
<dbReference type="CDD" id="cd05301">
    <property type="entry name" value="GDH"/>
    <property type="match status" value="1"/>
</dbReference>
<dbReference type="PROSITE" id="PS00065">
    <property type="entry name" value="D_2_HYDROXYACID_DH_1"/>
    <property type="match status" value="1"/>
</dbReference>
<dbReference type="InterPro" id="IPR006140">
    <property type="entry name" value="D-isomer_DH_NAD-bd"/>
</dbReference>
<dbReference type="SUPFAM" id="SSF51735">
    <property type="entry name" value="NAD(P)-binding Rossmann-fold domains"/>
    <property type="match status" value="1"/>
</dbReference>
<dbReference type="PANTHER" id="PTHR10996">
    <property type="entry name" value="2-HYDROXYACID DEHYDROGENASE-RELATED"/>
    <property type="match status" value="1"/>
</dbReference>
<evidence type="ECO:0000256" key="3">
    <source>
        <dbReference type="RuleBase" id="RU003719"/>
    </source>
</evidence>
<keyword evidence="2 3" id="KW-0560">Oxidoreductase</keyword>
<organism evidence="6 7">
    <name type="scientific">Thalassobacillus cyri</name>
    <dbReference type="NCBI Taxonomy" id="571932"/>
    <lineage>
        <taxon>Bacteria</taxon>
        <taxon>Bacillati</taxon>
        <taxon>Bacillota</taxon>
        <taxon>Bacilli</taxon>
        <taxon>Bacillales</taxon>
        <taxon>Bacillaceae</taxon>
        <taxon>Thalassobacillus</taxon>
    </lineage>
</organism>
<dbReference type="SUPFAM" id="SSF52283">
    <property type="entry name" value="Formate/glycerate dehydrogenase catalytic domain-like"/>
    <property type="match status" value="1"/>
</dbReference>
<dbReference type="InterPro" id="IPR029753">
    <property type="entry name" value="D-isomer_DH_CS"/>
</dbReference>
<keyword evidence="7" id="KW-1185">Reference proteome</keyword>
<evidence type="ECO:0000259" key="4">
    <source>
        <dbReference type="Pfam" id="PF00389"/>
    </source>
</evidence>
<dbReference type="Pfam" id="PF02826">
    <property type="entry name" value="2-Hacid_dh_C"/>
    <property type="match status" value="1"/>
</dbReference>
<dbReference type="STRING" id="571932.SAMN05421743_115107"/>
<feature type="domain" description="D-isomer specific 2-hydroxyacid dehydrogenase catalytic" evidence="4">
    <location>
        <begin position="8"/>
        <end position="323"/>
    </location>
</feature>
<comment type="similarity">
    <text evidence="1 3">Belongs to the D-isomer specific 2-hydroxyacid dehydrogenase family.</text>
</comment>
<dbReference type="Gene3D" id="3.40.50.720">
    <property type="entry name" value="NAD(P)-binding Rossmann-like Domain"/>
    <property type="match status" value="2"/>
</dbReference>
<dbReference type="GO" id="GO:0016618">
    <property type="term" value="F:hydroxypyruvate reductase [NAD(P)H] activity"/>
    <property type="evidence" value="ECO:0007669"/>
    <property type="project" value="TreeGrafter"/>
</dbReference>
<evidence type="ECO:0000313" key="7">
    <source>
        <dbReference type="Proteomes" id="UP000198584"/>
    </source>
</evidence>
<evidence type="ECO:0000313" key="6">
    <source>
        <dbReference type="EMBL" id="SEB08087.1"/>
    </source>
</evidence>
<evidence type="ECO:0000256" key="1">
    <source>
        <dbReference type="ARBA" id="ARBA00005854"/>
    </source>
</evidence>
<dbReference type="AlphaFoldDB" id="A0A1H4GF24"/>
<feature type="domain" description="D-isomer specific 2-hydroxyacid dehydrogenase NAD-binding" evidence="5">
    <location>
        <begin position="113"/>
        <end position="291"/>
    </location>
</feature>
<dbReference type="Pfam" id="PF00389">
    <property type="entry name" value="2-Hacid_dh"/>
    <property type="match status" value="1"/>
</dbReference>
<dbReference type="PROSITE" id="PS00671">
    <property type="entry name" value="D_2_HYDROXYACID_DH_3"/>
    <property type="match status" value="1"/>
</dbReference>
<sequence length="323" mass="36007">MVMTKPKVFIARKLSDEVVDKFKESLDITMWEDTDEPVDRDRLLEEAARCDGLVTMLTDQVDKELMAQGERLKIIANMAVGYDNVDVQTATEYGIQVTNTPDVLTETTADLTFALLMATARRLIEANEMIKEGNWKNWSPLFLAGSDVHHKTIGIVGMGRIGEAVARRAKGFGMDILYHNRSRKEEAEKELGASYYSFDALIETADYIVCLAPLSEDTKGIFNQEAFKKMKNSAIFINASRGPLVNENALYQALINGELKAAGLDVFEKEPIDEKHPLLKLDQVVCLPHIGSASVETRKAMMELSLKNVQHVLNGQQAKTPVN</sequence>
<dbReference type="InterPro" id="IPR050223">
    <property type="entry name" value="D-isomer_2-hydroxyacid_DH"/>
</dbReference>
<evidence type="ECO:0000259" key="5">
    <source>
        <dbReference type="Pfam" id="PF02826"/>
    </source>
</evidence>
<dbReference type="InterPro" id="IPR029752">
    <property type="entry name" value="D-isomer_DH_CS1"/>
</dbReference>
<dbReference type="GO" id="GO:0051287">
    <property type="term" value="F:NAD binding"/>
    <property type="evidence" value="ECO:0007669"/>
    <property type="project" value="InterPro"/>
</dbReference>
<protein>
    <submittedName>
        <fullName evidence="6">Glyoxylate reductase</fullName>
    </submittedName>
</protein>